<gene>
    <name evidence="1" type="ORF">CYR34_09885</name>
</gene>
<reference evidence="1 2" key="1">
    <citation type="submission" date="2017-12" db="EMBL/GenBank/DDBJ databases">
        <title>Characterization of six clinical isolates of Enterochimera gen. nov., a novel genus of the Yersiniaciae family and the three species Enterochimera arupensis sp. nov., Enterochimera coloradensis sp. nov, and Enterochimera californica sp. nov.</title>
        <authorList>
            <person name="Rossi A."/>
            <person name="Fisher M."/>
        </authorList>
    </citation>
    <scope>NUCLEOTIDE SEQUENCE [LARGE SCALE GENOMIC DNA]</scope>
    <source>
        <strain evidence="1 2">2016Iso1</strain>
    </source>
</reference>
<dbReference type="AlphaFoldDB" id="A0A2N5ENE0"/>
<dbReference type="RefSeq" id="WP_101834700.1">
    <property type="nucleotide sequence ID" value="NZ_CP119397.1"/>
</dbReference>
<dbReference type="Proteomes" id="UP000234626">
    <property type="component" value="Unassembled WGS sequence"/>
</dbReference>
<comment type="caution">
    <text evidence="1">The sequence shown here is derived from an EMBL/GenBank/DDBJ whole genome shotgun (WGS) entry which is preliminary data.</text>
</comment>
<organism evidence="1 2">
    <name type="scientific">Chimaeribacter arupi</name>
    <dbReference type="NCBI Taxonomy" id="2060066"/>
    <lineage>
        <taxon>Bacteria</taxon>
        <taxon>Pseudomonadati</taxon>
        <taxon>Pseudomonadota</taxon>
        <taxon>Gammaproteobacteria</taxon>
        <taxon>Enterobacterales</taxon>
        <taxon>Yersiniaceae</taxon>
        <taxon>Chimaeribacter</taxon>
    </lineage>
</organism>
<dbReference type="OrthoDB" id="6506117at2"/>
<evidence type="ECO:0000313" key="2">
    <source>
        <dbReference type="Proteomes" id="UP000234626"/>
    </source>
</evidence>
<proteinExistence type="predicted"/>
<protein>
    <submittedName>
        <fullName evidence="1">Uncharacterized protein</fullName>
    </submittedName>
</protein>
<keyword evidence="2" id="KW-1185">Reference proteome</keyword>
<evidence type="ECO:0000313" key="1">
    <source>
        <dbReference type="EMBL" id="PLR50201.1"/>
    </source>
</evidence>
<sequence length="226" mass="26135">MLQDACAAFSLFNTSSDRLKAHSAHYFPRFNYAACELWLCNEICHLVNAGENGVQQMSDGDVFLYNEDAKRDLTLYTAGRTATPEIKKHIEVKVAYPVEKSKFLDSIRNLREKLTPSLDAEYRLEGWVYLVWTQHYAISPDAFFETRLHWLKTELASGEYRGASGITYQPMFSTVKQIAEGNLTWRGQDKHIVVKAVAFSFHKEWKEIFKEVKEKYAETFEILATR</sequence>
<name>A0A2N5ENE0_9GAMM</name>
<accession>A0A2N5ENE0</accession>
<dbReference type="EMBL" id="PJZK01000008">
    <property type="protein sequence ID" value="PLR50201.1"/>
    <property type="molecule type" value="Genomic_DNA"/>
</dbReference>